<evidence type="ECO:0000256" key="4">
    <source>
        <dbReference type="ARBA" id="ARBA00022777"/>
    </source>
</evidence>
<dbReference type="PANTHER" id="PTHR24351">
    <property type="entry name" value="RIBOSOMAL PROTEIN S6 KINASE"/>
    <property type="match status" value="1"/>
</dbReference>
<dbReference type="Pfam" id="PF13672">
    <property type="entry name" value="PP2C_2"/>
    <property type="match status" value="1"/>
</dbReference>
<dbReference type="RefSeq" id="WP_109319548.1">
    <property type="nucleotide sequence ID" value="NZ_QFWT01000004.1"/>
</dbReference>
<keyword evidence="2" id="KW-0808">Transferase</keyword>
<dbReference type="EMBL" id="QFWT01000004">
    <property type="protein sequence ID" value="PWI33557.1"/>
    <property type="molecule type" value="Genomic_DNA"/>
</dbReference>
<evidence type="ECO:0000313" key="10">
    <source>
        <dbReference type="Proteomes" id="UP000245362"/>
    </source>
</evidence>
<accession>A0A2U3B9V7</accession>
<proteinExistence type="predicted"/>
<dbReference type="PROSITE" id="PS00108">
    <property type="entry name" value="PROTEIN_KINASE_ST"/>
    <property type="match status" value="1"/>
</dbReference>
<dbReference type="SMART" id="SM00331">
    <property type="entry name" value="PP2C_SIG"/>
    <property type="match status" value="1"/>
</dbReference>
<comment type="caution">
    <text evidence="9">The sequence shown here is derived from an EMBL/GenBank/DDBJ whole genome shotgun (WGS) entry which is preliminary data.</text>
</comment>
<dbReference type="CDD" id="cd14014">
    <property type="entry name" value="STKc_PknB_like"/>
    <property type="match status" value="1"/>
</dbReference>
<feature type="domain" description="Protein kinase" evidence="7">
    <location>
        <begin position="277"/>
        <end position="539"/>
    </location>
</feature>
<dbReference type="PROSITE" id="PS51746">
    <property type="entry name" value="PPM_2"/>
    <property type="match status" value="1"/>
</dbReference>
<evidence type="ECO:0000256" key="3">
    <source>
        <dbReference type="ARBA" id="ARBA00022741"/>
    </source>
</evidence>
<dbReference type="OrthoDB" id="9801841at2"/>
<dbReference type="SMART" id="SM00332">
    <property type="entry name" value="PP2Cc"/>
    <property type="match status" value="1"/>
</dbReference>
<reference evidence="9 10" key="1">
    <citation type="submission" date="2018-05" db="EMBL/GenBank/DDBJ databases">
        <title>Vibrio limimaris sp. nov., isolated from marine sediment.</title>
        <authorList>
            <person name="Li C.-M."/>
        </authorList>
    </citation>
    <scope>NUCLEOTIDE SEQUENCE [LARGE SCALE GENOMIC DNA]</scope>
    <source>
        <strain evidence="9 10">E4404</strain>
    </source>
</reference>
<dbReference type="CDD" id="cd00143">
    <property type="entry name" value="PP2Cc"/>
    <property type="match status" value="1"/>
</dbReference>
<dbReference type="InterPro" id="IPR036457">
    <property type="entry name" value="PPM-type-like_dom_sf"/>
</dbReference>
<keyword evidence="6" id="KW-0812">Transmembrane</keyword>
<dbReference type="SMART" id="SM00220">
    <property type="entry name" value="S_TKc"/>
    <property type="match status" value="1"/>
</dbReference>
<gene>
    <name evidence="9" type="ORF">DI392_08805</name>
</gene>
<feature type="domain" description="PPM-type phosphatase" evidence="8">
    <location>
        <begin position="14"/>
        <end position="244"/>
    </location>
</feature>
<evidence type="ECO:0000256" key="5">
    <source>
        <dbReference type="ARBA" id="ARBA00022840"/>
    </source>
</evidence>
<dbReference type="Gene3D" id="3.60.40.10">
    <property type="entry name" value="PPM-type phosphatase domain"/>
    <property type="match status" value="1"/>
</dbReference>
<dbReference type="InterPro" id="IPR000719">
    <property type="entry name" value="Prot_kinase_dom"/>
</dbReference>
<protein>
    <submittedName>
        <fullName evidence="9">Serine/threonine protein kinase</fullName>
    </submittedName>
</protein>
<keyword evidence="6" id="KW-1133">Transmembrane helix</keyword>
<dbReference type="Proteomes" id="UP000245362">
    <property type="component" value="Unassembled WGS sequence"/>
</dbReference>
<keyword evidence="5" id="KW-0067">ATP-binding</keyword>
<sequence length="585" mass="66607">MPSQKEKQPQLSVTHAGSSLTGARKENQDAILVKVPEQQDALVHKGIVACIADGVSCSEHSQKASHTAVVQFINDYYATPDSWSIKHAAGKILTSLNSWLYVEGAKKGLSHNGLVTTFSCLIFKSNTAHLFHVGDTRIYRLRDNKFRLLTQDHQRINFGKSAYLTRALGMDSKLEVDYQMLSLREGDRFILTSDGVHDFIDERSLAEFTRTSHNIDLDELSREICNQALVNGSQDNLSCLILDVTHLPRHSALEHQQRILSRTIPPAMKTGNQIDNYRVDKVLYEGARSHVYQVTELSSDKQMVLKAPSMQYSEDRSYLRHFSNEAWVGSQINSERVMKMYPTPRESKFIYQLCELIEGITLRQWMYDNPRPDLHSVRVIIDELVKAVRVFQRADMVHRDLKPENVMISHSGSVKIIDLGAVKVSGLEEILPESPETIPLGAVNYIAPEYIQTGNATTISDLFSVAVIGYEMLTGQLPYKEVRGQNLQSARHTKWEYRPISQCRDDIPHWIDLAFKKATHHLPQRRYPALSEFTADLYTPNKLLQNEVKESPLIQRRPVLFWKATTLMAITVALLELVYIYTNMQ</sequence>
<keyword evidence="6" id="KW-0472">Membrane</keyword>
<keyword evidence="4 9" id="KW-0418">Kinase</keyword>
<dbReference type="SUPFAM" id="SSF56112">
    <property type="entry name" value="Protein kinase-like (PK-like)"/>
    <property type="match status" value="1"/>
</dbReference>
<evidence type="ECO:0000256" key="1">
    <source>
        <dbReference type="ARBA" id="ARBA00022527"/>
    </source>
</evidence>
<dbReference type="PROSITE" id="PS50011">
    <property type="entry name" value="PROTEIN_KINASE_DOM"/>
    <property type="match status" value="1"/>
</dbReference>
<organism evidence="9 10">
    <name type="scientific">Vibrio albus</name>
    <dbReference type="NCBI Taxonomy" id="2200953"/>
    <lineage>
        <taxon>Bacteria</taxon>
        <taxon>Pseudomonadati</taxon>
        <taxon>Pseudomonadota</taxon>
        <taxon>Gammaproteobacteria</taxon>
        <taxon>Vibrionales</taxon>
        <taxon>Vibrionaceae</taxon>
        <taxon>Vibrio</taxon>
    </lineage>
</organism>
<keyword evidence="1 9" id="KW-0723">Serine/threonine-protein kinase</keyword>
<dbReference type="InterPro" id="IPR011009">
    <property type="entry name" value="Kinase-like_dom_sf"/>
</dbReference>
<dbReference type="Pfam" id="PF00069">
    <property type="entry name" value="Pkinase"/>
    <property type="match status" value="1"/>
</dbReference>
<dbReference type="InterPro" id="IPR001932">
    <property type="entry name" value="PPM-type_phosphatase-like_dom"/>
</dbReference>
<evidence type="ECO:0000259" key="8">
    <source>
        <dbReference type="PROSITE" id="PS51746"/>
    </source>
</evidence>
<dbReference type="GO" id="GO:0004674">
    <property type="term" value="F:protein serine/threonine kinase activity"/>
    <property type="evidence" value="ECO:0007669"/>
    <property type="project" value="UniProtKB-KW"/>
</dbReference>
<name>A0A2U3B9V7_9VIBR</name>
<feature type="transmembrane region" description="Helical" evidence="6">
    <location>
        <begin position="560"/>
        <end position="581"/>
    </location>
</feature>
<evidence type="ECO:0000256" key="6">
    <source>
        <dbReference type="SAM" id="Phobius"/>
    </source>
</evidence>
<dbReference type="InterPro" id="IPR008271">
    <property type="entry name" value="Ser/Thr_kinase_AS"/>
</dbReference>
<dbReference type="Gene3D" id="3.30.200.20">
    <property type="entry name" value="Phosphorylase Kinase, domain 1"/>
    <property type="match status" value="1"/>
</dbReference>
<keyword evidence="10" id="KW-1185">Reference proteome</keyword>
<evidence type="ECO:0000313" key="9">
    <source>
        <dbReference type="EMBL" id="PWI33557.1"/>
    </source>
</evidence>
<dbReference type="AlphaFoldDB" id="A0A2U3B9V7"/>
<evidence type="ECO:0000256" key="2">
    <source>
        <dbReference type="ARBA" id="ARBA00022679"/>
    </source>
</evidence>
<dbReference type="GO" id="GO:0005524">
    <property type="term" value="F:ATP binding"/>
    <property type="evidence" value="ECO:0007669"/>
    <property type="project" value="UniProtKB-KW"/>
</dbReference>
<dbReference type="SUPFAM" id="SSF81606">
    <property type="entry name" value="PP2C-like"/>
    <property type="match status" value="1"/>
</dbReference>
<dbReference type="Gene3D" id="1.10.510.10">
    <property type="entry name" value="Transferase(Phosphotransferase) domain 1"/>
    <property type="match status" value="1"/>
</dbReference>
<keyword evidence="3" id="KW-0547">Nucleotide-binding</keyword>
<evidence type="ECO:0000259" key="7">
    <source>
        <dbReference type="PROSITE" id="PS50011"/>
    </source>
</evidence>